<sequence>MNKTTKITNLIIFSLIIGIIPGIIDLYILKCFTPQSAVAIPNTAGSLRPPKLVASDLPPGFREVPTPISSLIRGAISSTISDHFGSNEIQIRDLVTYMNLNQWTLIIGFVTPLNNENAVQMFDLGLEQPSALEKFVTGIKKSNYYLGSVNIVEQRVAPSLSQKIGQVSTGMAVIAKARNVSLFSEMVAFRRNNLGAMLIVGRLNDNIPSMTTSKLAQKFDSQLLNFQSYSHPSNQQ</sequence>
<dbReference type="OrthoDB" id="466283at2"/>
<evidence type="ECO:0000256" key="1">
    <source>
        <dbReference type="SAM" id="Phobius"/>
    </source>
</evidence>
<proteinExistence type="predicted"/>
<protein>
    <submittedName>
        <fullName evidence="2">Uncharacterized protein</fullName>
    </submittedName>
</protein>
<gene>
    <name evidence="2" type="ordered locus">AM1_A0077</name>
</gene>
<dbReference type="HOGENOM" id="CLU_1173427_0_0_3"/>
<dbReference type="EMBL" id="CP000838">
    <property type="protein sequence ID" value="ABW31586.1"/>
    <property type="molecule type" value="Genomic_DNA"/>
</dbReference>
<geneLocation type="plasmid" evidence="2 3">
    <name>pREB1</name>
</geneLocation>
<organism evidence="2 3">
    <name type="scientific">Acaryochloris marina (strain MBIC 11017)</name>
    <dbReference type="NCBI Taxonomy" id="329726"/>
    <lineage>
        <taxon>Bacteria</taxon>
        <taxon>Bacillati</taxon>
        <taxon>Cyanobacteriota</taxon>
        <taxon>Cyanophyceae</taxon>
        <taxon>Acaryochloridales</taxon>
        <taxon>Acaryochloridaceae</taxon>
        <taxon>Acaryochloris</taxon>
    </lineage>
</organism>
<keyword evidence="1" id="KW-0472">Membrane</keyword>
<keyword evidence="2" id="KW-0614">Plasmid</keyword>
<keyword evidence="1" id="KW-0812">Transmembrane</keyword>
<keyword evidence="1" id="KW-1133">Transmembrane helix</keyword>
<accession>A8ZK86</accession>
<dbReference type="AlphaFoldDB" id="A8ZK86"/>
<feature type="transmembrane region" description="Helical" evidence="1">
    <location>
        <begin position="7"/>
        <end position="29"/>
    </location>
</feature>
<keyword evidence="3" id="KW-1185">Reference proteome</keyword>
<dbReference type="RefSeq" id="WP_012166587.1">
    <property type="nucleotide sequence ID" value="NC_009926.1"/>
</dbReference>
<name>A8ZK86_ACAM1</name>
<evidence type="ECO:0000313" key="3">
    <source>
        <dbReference type="Proteomes" id="UP000000268"/>
    </source>
</evidence>
<dbReference type="Proteomes" id="UP000000268">
    <property type="component" value="Plasmid pREB1"/>
</dbReference>
<reference evidence="2 3" key="1">
    <citation type="journal article" date="2008" name="Proc. Natl. Acad. Sci. U.S.A.">
        <title>Niche adaptation and genome expansion in the chlorophyll d-producing cyanobacterium Acaryochloris marina.</title>
        <authorList>
            <person name="Swingley W.D."/>
            <person name="Chen M."/>
            <person name="Cheung P.C."/>
            <person name="Conrad A.L."/>
            <person name="Dejesa L.C."/>
            <person name="Hao J."/>
            <person name="Honchak B.M."/>
            <person name="Karbach L.E."/>
            <person name="Kurdoglu A."/>
            <person name="Lahiri S."/>
            <person name="Mastrian S.D."/>
            <person name="Miyashita H."/>
            <person name="Page L."/>
            <person name="Ramakrishna P."/>
            <person name="Satoh S."/>
            <person name="Sattley W.M."/>
            <person name="Shimada Y."/>
            <person name="Taylor H.L."/>
            <person name="Tomo T."/>
            <person name="Tsuchiya T."/>
            <person name="Wang Z.T."/>
            <person name="Raymond J."/>
            <person name="Mimuro M."/>
            <person name="Blankenship R.E."/>
            <person name="Touchman J.W."/>
        </authorList>
    </citation>
    <scope>NUCLEOTIDE SEQUENCE [LARGE SCALE GENOMIC DNA]</scope>
    <source>
        <strain evidence="3">MBIC 11017</strain>
        <plasmid evidence="3">Plasmid pREB1</plasmid>
    </source>
</reference>
<dbReference type="KEGG" id="amr:AM1_A0077"/>
<evidence type="ECO:0000313" key="2">
    <source>
        <dbReference type="EMBL" id="ABW31586.1"/>
    </source>
</evidence>